<keyword evidence="5 12" id="KW-0067">ATP-binding</keyword>
<evidence type="ECO:0000256" key="11">
    <source>
        <dbReference type="ARBA" id="ARBA00048988"/>
    </source>
</evidence>
<comment type="caution">
    <text evidence="14">The sequence shown here is derived from an EMBL/GenBank/DDBJ whole genome shotgun (WGS) entry which is preliminary data.</text>
</comment>
<dbReference type="InterPro" id="IPR014016">
    <property type="entry name" value="UvrD-like_ATP-bd"/>
</dbReference>
<feature type="domain" description="UvrD-like helicase ATP-binding" evidence="13">
    <location>
        <begin position="17"/>
        <end position="294"/>
    </location>
</feature>
<dbReference type="Gene3D" id="1.10.486.10">
    <property type="entry name" value="PCRA, domain 4"/>
    <property type="match status" value="1"/>
</dbReference>
<evidence type="ECO:0000256" key="12">
    <source>
        <dbReference type="PROSITE-ProRule" id="PRU00560"/>
    </source>
</evidence>
<name>A0A9X5QJ48_PSEMA</name>
<dbReference type="EC" id="5.6.2.4" evidence="9"/>
<dbReference type="InterPro" id="IPR027417">
    <property type="entry name" value="P-loop_NTPase"/>
</dbReference>
<sequence>MWCEVSDKTSYLIAAQSLRANAGQWAAYESLGHCVVLAGPGSGKTKTLTIKMARLLAEDIAEPRGVACITFNNECARELESRLSDLGVEPSRRIFIGTVHSFSLTQIILPYARVARLGLPDNFRVATKSERGQALRAALGDMGENPEPLREWEARMNSYRRSILDRSRPEWLDVNPELARLAELYEGRLRRMSLIDYEDMPLLALRALRENEWLRSALLAKFPVLIVDEYQDLGSALHRMVLGLCFSTGMRLFAVGDPDQSIYGFNGARPDLLRLLSERHGVETVRLRLNYRCATRIVAASGALLDEARDYDAVAGAPAGEVFFHPLRGRYEEQASVLINELLPQALVRHPDLRLGDVAILYPAAWLGNTLVPAIQQAGLPFIRTDTNALYSRSSRLMHWLEQCAIWCCGGWQTGSPLFSRLTSEGKRLFSNAIQSDTQAAEFHRGLITKLWASREGALPLLEWLTDFRDRLLDPLGAECSDLADELTILADFIRRLSPEGDSHDMCLASLAGQSEGRDSLNLSSLHSAKGREFPVVFMFGADVGRLPRDGSTDQEVAEARRVFYVGLTRAEVEIHMVYTQGRASRFVSEVERRIENGI</sequence>
<feature type="binding site" evidence="12">
    <location>
        <begin position="38"/>
        <end position="45"/>
    </location>
    <ligand>
        <name>ATP</name>
        <dbReference type="ChEBI" id="CHEBI:30616"/>
    </ligand>
</feature>
<dbReference type="SUPFAM" id="SSF52540">
    <property type="entry name" value="P-loop containing nucleoside triphosphate hydrolases"/>
    <property type="match status" value="1"/>
</dbReference>
<evidence type="ECO:0000256" key="9">
    <source>
        <dbReference type="ARBA" id="ARBA00034808"/>
    </source>
</evidence>
<dbReference type="Pfam" id="PF13361">
    <property type="entry name" value="UvrD_C"/>
    <property type="match status" value="1"/>
</dbReference>
<evidence type="ECO:0000256" key="2">
    <source>
        <dbReference type="ARBA" id="ARBA00022741"/>
    </source>
</evidence>
<keyword evidence="2 12" id="KW-0547">Nucleotide-binding</keyword>
<dbReference type="PROSITE" id="PS51198">
    <property type="entry name" value="UVRD_HELICASE_ATP_BIND"/>
    <property type="match status" value="1"/>
</dbReference>
<dbReference type="GO" id="GO:0016787">
    <property type="term" value="F:hydrolase activity"/>
    <property type="evidence" value="ECO:0007669"/>
    <property type="project" value="UniProtKB-UniRule"/>
</dbReference>
<dbReference type="Gene3D" id="3.40.50.300">
    <property type="entry name" value="P-loop containing nucleotide triphosphate hydrolases"/>
    <property type="match status" value="2"/>
</dbReference>
<evidence type="ECO:0000256" key="6">
    <source>
        <dbReference type="ARBA" id="ARBA00023125"/>
    </source>
</evidence>
<keyword evidence="7" id="KW-0413">Isomerase</keyword>
<evidence type="ECO:0000256" key="1">
    <source>
        <dbReference type="ARBA" id="ARBA00009922"/>
    </source>
</evidence>
<evidence type="ECO:0000259" key="13">
    <source>
        <dbReference type="PROSITE" id="PS51198"/>
    </source>
</evidence>
<dbReference type="Gene3D" id="1.10.10.160">
    <property type="match status" value="1"/>
</dbReference>
<dbReference type="Proteomes" id="UP000077563">
    <property type="component" value="Unassembled WGS sequence"/>
</dbReference>
<accession>A0A9X5QJ48</accession>
<keyword evidence="4 12" id="KW-0347">Helicase</keyword>
<keyword evidence="6" id="KW-0238">DNA-binding</keyword>
<reference evidence="14 15" key="1">
    <citation type="submission" date="2015-09" db="EMBL/GenBank/DDBJ databases">
        <title>Genome sequence of Pseudomonas marginalis ICMP 3553.</title>
        <authorList>
            <person name="Visnovsky S."/>
            <person name="Lu A."/>
            <person name="Panda P."/>
            <person name="Pitman A."/>
        </authorList>
    </citation>
    <scope>NUCLEOTIDE SEQUENCE [LARGE SCALE GENOMIC DNA]</scope>
    <source>
        <strain evidence="14 15">ICMP 3553</strain>
    </source>
</reference>
<dbReference type="EMBL" id="LKEG01000043">
    <property type="protein sequence ID" value="OAJ47902.1"/>
    <property type="molecule type" value="Genomic_DNA"/>
</dbReference>
<evidence type="ECO:0000313" key="15">
    <source>
        <dbReference type="Proteomes" id="UP000077563"/>
    </source>
</evidence>
<dbReference type="PANTHER" id="PTHR11070">
    <property type="entry name" value="UVRD / RECB / PCRA DNA HELICASE FAMILY MEMBER"/>
    <property type="match status" value="1"/>
</dbReference>
<comment type="catalytic activity">
    <reaction evidence="8">
        <text>Couples ATP hydrolysis with the unwinding of duplex DNA by translocating in the 3'-5' direction.</text>
        <dbReference type="EC" id="5.6.2.4"/>
    </reaction>
</comment>
<dbReference type="InterPro" id="IPR013986">
    <property type="entry name" value="DExx_box_DNA_helicase_dom_sf"/>
</dbReference>
<dbReference type="CDD" id="cd17932">
    <property type="entry name" value="DEXQc_UvrD"/>
    <property type="match status" value="1"/>
</dbReference>
<comment type="similarity">
    <text evidence="1">Belongs to the helicase family. UvrD subfamily.</text>
</comment>
<dbReference type="GO" id="GO:0000725">
    <property type="term" value="P:recombinational repair"/>
    <property type="evidence" value="ECO:0007669"/>
    <property type="project" value="TreeGrafter"/>
</dbReference>
<evidence type="ECO:0000256" key="3">
    <source>
        <dbReference type="ARBA" id="ARBA00022801"/>
    </source>
</evidence>
<evidence type="ECO:0000313" key="14">
    <source>
        <dbReference type="EMBL" id="OAJ47902.1"/>
    </source>
</evidence>
<dbReference type="Pfam" id="PF00580">
    <property type="entry name" value="UvrD-helicase"/>
    <property type="match status" value="1"/>
</dbReference>
<dbReference type="InterPro" id="IPR014017">
    <property type="entry name" value="DNA_helicase_UvrD-like_C"/>
</dbReference>
<comment type="catalytic activity">
    <reaction evidence="11">
        <text>ATP + H2O = ADP + phosphate + H(+)</text>
        <dbReference type="Rhea" id="RHEA:13065"/>
        <dbReference type="ChEBI" id="CHEBI:15377"/>
        <dbReference type="ChEBI" id="CHEBI:15378"/>
        <dbReference type="ChEBI" id="CHEBI:30616"/>
        <dbReference type="ChEBI" id="CHEBI:43474"/>
        <dbReference type="ChEBI" id="CHEBI:456216"/>
        <dbReference type="EC" id="5.6.2.4"/>
    </reaction>
</comment>
<protein>
    <recommendedName>
        <fullName evidence="9">DNA 3'-5' helicase</fullName>
        <ecNumber evidence="9">5.6.2.4</ecNumber>
    </recommendedName>
    <alternativeName>
        <fullName evidence="10">DNA 3'-5' helicase II</fullName>
    </alternativeName>
</protein>
<evidence type="ECO:0000256" key="8">
    <source>
        <dbReference type="ARBA" id="ARBA00034617"/>
    </source>
</evidence>
<dbReference type="AlphaFoldDB" id="A0A9X5QJ48"/>
<evidence type="ECO:0000256" key="7">
    <source>
        <dbReference type="ARBA" id="ARBA00023235"/>
    </source>
</evidence>
<organism evidence="14 15">
    <name type="scientific">Pseudomonas marginalis</name>
    <name type="common">Pseudomonas panacis</name>
    <dbReference type="NCBI Taxonomy" id="298"/>
    <lineage>
        <taxon>Bacteria</taxon>
        <taxon>Pseudomonadati</taxon>
        <taxon>Pseudomonadota</taxon>
        <taxon>Gammaproteobacteria</taxon>
        <taxon>Pseudomonadales</taxon>
        <taxon>Pseudomonadaceae</taxon>
        <taxon>Pseudomonas</taxon>
    </lineage>
</organism>
<dbReference type="GO" id="GO:0003677">
    <property type="term" value="F:DNA binding"/>
    <property type="evidence" value="ECO:0007669"/>
    <property type="project" value="UniProtKB-KW"/>
</dbReference>
<evidence type="ECO:0000256" key="5">
    <source>
        <dbReference type="ARBA" id="ARBA00022840"/>
    </source>
</evidence>
<dbReference type="GO" id="GO:0043138">
    <property type="term" value="F:3'-5' DNA helicase activity"/>
    <property type="evidence" value="ECO:0007669"/>
    <property type="project" value="UniProtKB-EC"/>
</dbReference>
<proteinExistence type="inferred from homology"/>
<dbReference type="PANTHER" id="PTHR11070:SF2">
    <property type="entry name" value="ATP-DEPENDENT DNA HELICASE SRS2"/>
    <property type="match status" value="1"/>
</dbReference>
<gene>
    <name evidence="14" type="ORF">AO064_26500</name>
</gene>
<dbReference type="GO" id="GO:0005524">
    <property type="term" value="F:ATP binding"/>
    <property type="evidence" value="ECO:0007669"/>
    <property type="project" value="UniProtKB-UniRule"/>
</dbReference>
<dbReference type="InterPro" id="IPR000212">
    <property type="entry name" value="DNA_helicase_UvrD/REP"/>
</dbReference>
<keyword evidence="3 12" id="KW-0378">Hydrolase</keyword>
<evidence type="ECO:0000256" key="10">
    <source>
        <dbReference type="ARBA" id="ARBA00034923"/>
    </source>
</evidence>
<evidence type="ECO:0000256" key="4">
    <source>
        <dbReference type="ARBA" id="ARBA00022806"/>
    </source>
</evidence>